<comment type="caution">
    <text evidence="1">The sequence shown here is derived from an EMBL/GenBank/DDBJ whole genome shotgun (WGS) entry which is preliminary data.</text>
</comment>
<reference evidence="1 2" key="1">
    <citation type="journal article" date="2019" name="Sci. Rep.">
        <title>Orb-weaving spider Araneus ventricosus genome elucidates the spidroin gene catalogue.</title>
        <authorList>
            <person name="Kono N."/>
            <person name="Nakamura H."/>
            <person name="Ohtoshi R."/>
            <person name="Moran D.A.P."/>
            <person name="Shinohara A."/>
            <person name="Yoshida Y."/>
            <person name="Fujiwara M."/>
            <person name="Mori M."/>
            <person name="Tomita M."/>
            <person name="Arakawa K."/>
        </authorList>
    </citation>
    <scope>NUCLEOTIDE SEQUENCE [LARGE SCALE GENOMIC DNA]</scope>
</reference>
<keyword evidence="2" id="KW-1185">Reference proteome</keyword>
<dbReference type="AlphaFoldDB" id="A0A4Y2P4P9"/>
<accession>A0A4Y2P4P9</accession>
<evidence type="ECO:0000313" key="2">
    <source>
        <dbReference type="Proteomes" id="UP000499080"/>
    </source>
</evidence>
<proteinExistence type="predicted"/>
<sequence>MSGLVNEISGRYLLNLRLEVVGIGCVPSVALHRHKLMTKCAEECPNSLGEPECSIYFVQELLRRSVHAGNHGVGANNTVTRLGWTKTTGDGTDYFTIEMRSQSGPGVVKSQSTDSKTSC</sequence>
<protein>
    <submittedName>
        <fullName evidence="1">Uncharacterized protein</fullName>
    </submittedName>
</protein>
<organism evidence="1 2">
    <name type="scientific">Araneus ventricosus</name>
    <name type="common">Orbweaver spider</name>
    <name type="synonym">Epeira ventricosa</name>
    <dbReference type="NCBI Taxonomy" id="182803"/>
    <lineage>
        <taxon>Eukaryota</taxon>
        <taxon>Metazoa</taxon>
        <taxon>Ecdysozoa</taxon>
        <taxon>Arthropoda</taxon>
        <taxon>Chelicerata</taxon>
        <taxon>Arachnida</taxon>
        <taxon>Araneae</taxon>
        <taxon>Araneomorphae</taxon>
        <taxon>Entelegynae</taxon>
        <taxon>Araneoidea</taxon>
        <taxon>Araneidae</taxon>
        <taxon>Araneus</taxon>
    </lineage>
</organism>
<name>A0A4Y2P4P9_ARAVE</name>
<dbReference type="Proteomes" id="UP000499080">
    <property type="component" value="Unassembled WGS sequence"/>
</dbReference>
<gene>
    <name evidence="1" type="ORF">AVEN_165911_1</name>
</gene>
<dbReference type="EMBL" id="BGPR01010579">
    <property type="protein sequence ID" value="GBN46885.1"/>
    <property type="molecule type" value="Genomic_DNA"/>
</dbReference>
<evidence type="ECO:0000313" key="1">
    <source>
        <dbReference type="EMBL" id="GBN46885.1"/>
    </source>
</evidence>